<reference evidence="8 9" key="1">
    <citation type="journal article" date="2015" name="Genome Announc.">
        <title>Complete Genome Sequence of Bartonella ancashensis Strain 20.00, Isolated from the Blood of a Patient with Verruga Peruana.</title>
        <authorList>
            <person name="Hang J."/>
            <person name="Mullins K.E."/>
            <person name="Clifford R.J."/>
            <person name="Onmus-Leone F."/>
            <person name="Yang Y."/>
            <person name="Jiang J."/>
            <person name="Leguia M."/>
            <person name="Kasper M.R."/>
            <person name="Maguina C."/>
            <person name="Lesho E.P."/>
            <person name="Jarman R.G."/>
            <person name="Richards A.L."/>
            <person name="Blazes D."/>
        </authorList>
    </citation>
    <scope>NUCLEOTIDE SEQUENCE [LARGE SCALE GENOMIC DNA]</scope>
    <source>
        <strain evidence="8 9">20.00</strain>
    </source>
</reference>
<keyword evidence="1 7" id="KW-0963">Cytoplasm</keyword>
<dbReference type="UniPathway" id="UPA00244">
    <property type="reaction ID" value="UER00312"/>
</dbReference>
<sequence>MSSLVVSSGDPAGIGPEAVIKAWNMRNMRHIPPFFLLADPDIIRSRANFLQLDIAIEVVSLNTLAKKFSNSSSCNAAKKNSQSDQLGIPSPSNAAGIIEAIRQSVQLIQSGHARAMITCPIAKKILYDAGFEFPGHTEFLAHLAYKSSGRRYHPVMMLSGPQLKTVPITVHIPLSEISSHLTSNLIVQTALTVEKSLRTQFAISKPRLAVAGLNPHAGENGAIGKEDVEIITPAIMNLKDKGVRIVGPLSSDTMFHERARQTYDVALCMYHDQALIPVKTLNFDNTVNITLGLPFIRTSPDHGTAFDIANRGIASPESFIAALIAADKLANNNYLVCQ</sequence>
<gene>
    <name evidence="7" type="primary">pdxA</name>
    <name evidence="8" type="ORF">PU02_1155</name>
</gene>
<dbReference type="GO" id="GO:0050897">
    <property type="term" value="F:cobalt ion binding"/>
    <property type="evidence" value="ECO:0007669"/>
    <property type="project" value="UniProtKB-UniRule"/>
</dbReference>
<keyword evidence="5 7" id="KW-0520">NAD</keyword>
<comment type="cofactor">
    <cofactor evidence="7">
        <name>Zn(2+)</name>
        <dbReference type="ChEBI" id="CHEBI:29105"/>
    </cofactor>
    <cofactor evidence="7">
        <name>Mg(2+)</name>
        <dbReference type="ChEBI" id="CHEBI:18420"/>
    </cofactor>
    <cofactor evidence="7">
        <name>Co(2+)</name>
        <dbReference type="ChEBI" id="CHEBI:48828"/>
    </cofactor>
    <text evidence="7">Binds 1 divalent metal cation per subunit. Can use ions such as Zn(2+), Mg(2+) or Co(2+).</text>
</comment>
<evidence type="ECO:0000256" key="4">
    <source>
        <dbReference type="ARBA" id="ARBA00023002"/>
    </source>
</evidence>
<evidence type="ECO:0000313" key="8">
    <source>
        <dbReference type="EMBL" id="ALE03969.1"/>
    </source>
</evidence>
<dbReference type="KEGG" id="banc:PU02_1155"/>
<dbReference type="NCBIfam" id="TIGR00557">
    <property type="entry name" value="pdxA"/>
    <property type="match status" value="1"/>
</dbReference>
<dbReference type="EMBL" id="CP010401">
    <property type="protein sequence ID" value="ALE03969.1"/>
    <property type="molecule type" value="Genomic_DNA"/>
</dbReference>
<comment type="subunit">
    <text evidence="7">Homodimer.</text>
</comment>
<keyword evidence="7" id="KW-0862">Zinc</keyword>
<dbReference type="GO" id="GO:0051287">
    <property type="term" value="F:NAD binding"/>
    <property type="evidence" value="ECO:0007669"/>
    <property type="project" value="InterPro"/>
</dbReference>
<dbReference type="Pfam" id="PF04166">
    <property type="entry name" value="PdxA"/>
    <property type="match status" value="1"/>
</dbReference>
<dbReference type="PANTHER" id="PTHR30004">
    <property type="entry name" value="4-HYDROXYTHREONINE-4-PHOSPHATE DEHYDROGENASE"/>
    <property type="match status" value="1"/>
</dbReference>
<dbReference type="PATRIC" id="fig|1318743.3.peg.1172"/>
<dbReference type="GO" id="GO:0000287">
    <property type="term" value="F:magnesium ion binding"/>
    <property type="evidence" value="ECO:0007669"/>
    <property type="project" value="UniProtKB-UniRule"/>
</dbReference>
<evidence type="ECO:0000256" key="6">
    <source>
        <dbReference type="ARBA" id="ARBA00023096"/>
    </source>
</evidence>
<protein>
    <recommendedName>
        <fullName evidence="7">4-hydroxythreonine-4-phosphate dehydrogenase</fullName>
        <ecNumber evidence="7">1.1.1.262</ecNumber>
    </recommendedName>
    <alternativeName>
        <fullName evidence="7">4-(phosphohydroxy)-L-threonine dehydrogenase</fullName>
    </alternativeName>
</protein>
<name>A0A0M4LH87_9HYPH</name>
<feature type="binding site" evidence="7">
    <location>
        <position position="216"/>
    </location>
    <ligand>
        <name>a divalent metal cation</name>
        <dbReference type="ChEBI" id="CHEBI:60240"/>
        <note>ligand shared between dimeric partners</note>
    </ligand>
</feature>
<keyword evidence="2 7" id="KW-0479">Metal-binding</keyword>
<dbReference type="NCBIfam" id="NF003699">
    <property type="entry name" value="PRK05312.1"/>
    <property type="match status" value="1"/>
</dbReference>
<dbReference type="STRING" id="1318743.PU02_1155"/>
<organism evidence="8 9">
    <name type="scientific">Bartonella ancashensis</name>
    <dbReference type="NCBI Taxonomy" id="1318743"/>
    <lineage>
        <taxon>Bacteria</taxon>
        <taxon>Pseudomonadati</taxon>
        <taxon>Pseudomonadota</taxon>
        <taxon>Alphaproteobacteria</taxon>
        <taxon>Hyphomicrobiales</taxon>
        <taxon>Bartonellaceae</taxon>
        <taxon>Bartonella</taxon>
    </lineage>
</organism>
<dbReference type="InterPro" id="IPR005255">
    <property type="entry name" value="PdxA_fam"/>
</dbReference>
<evidence type="ECO:0000256" key="5">
    <source>
        <dbReference type="ARBA" id="ARBA00023027"/>
    </source>
</evidence>
<dbReference type="GO" id="GO:0008615">
    <property type="term" value="P:pyridoxine biosynthetic process"/>
    <property type="evidence" value="ECO:0007669"/>
    <property type="project" value="UniProtKB-UniRule"/>
</dbReference>
<dbReference type="HAMAP" id="MF_00536">
    <property type="entry name" value="PdxA"/>
    <property type="match status" value="1"/>
</dbReference>
<dbReference type="RefSeq" id="WP_071628371.1">
    <property type="nucleotide sequence ID" value="NZ_CP010401.1"/>
</dbReference>
<dbReference type="GO" id="GO:0042823">
    <property type="term" value="P:pyridoxal phosphate biosynthetic process"/>
    <property type="evidence" value="ECO:0007669"/>
    <property type="project" value="UniProtKB-UniRule"/>
</dbReference>
<keyword evidence="7" id="KW-0170">Cobalt</keyword>
<feature type="binding site" evidence="7">
    <location>
        <position position="171"/>
    </location>
    <ligand>
        <name>a divalent metal cation</name>
        <dbReference type="ChEBI" id="CHEBI:60240"/>
        <note>ligand shared between dimeric partners</note>
    </ligand>
</feature>
<feature type="binding site" evidence="7">
    <location>
        <position position="288"/>
    </location>
    <ligand>
        <name>substrate</name>
    </ligand>
</feature>
<dbReference type="AlphaFoldDB" id="A0A0M4LH87"/>
<keyword evidence="7" id="KW-0460">Magnesium</keyword>
<evidence type="ECO:0000313" key="9">
    <source>
        <dbReference type="Proteomes" id="UP000057213"/>
    </source>
</evidence>
<feature type="binding site" evidence="7">
    <location>
        <position position="279"/>
    </location>
    <ligand>
        <name>substrate</name>
    </ligand>
</feature>
<comment type="subcellular location">
    <subcellularLocation>
        <location evidence="7">Cytoplasm</location>
    </subcellularLocation>
</comment>
<dbReference type="Proteomes" id="UP000057213">
    <property type="component" value="Chromosome"/>
</dbReference>
<comment type="similarity">
    <text evidence="7">Belongs to the PdxA family.</text>
</comment>
<feature type="binding site" evidence="7">
    <location>
        <position position="297"/>
    </location>
    <ligand>
        <name>substrate</name>
    </ligand>
</feature>
<proteinExistence type="inferred from homology"/>
<comment type="pathway">
    <text evidence="7">Cofactor biosynthesis; pyridoxine 5'-phosphate biosynthesis; pyridoxine 5'-phosphate from D-erythrose 4-phosphate: step 4/5.</text>
</comment>
<keyword evidence="4 7" id="KW-0560">Oxidoreductase</keyword>
<evidence type="ECO:0000256" key="3">
    <source>
        <dbReference type="ARBA" id="ARBA00022857"/>
    </source>
</evidence>
<dbReference type="EC" id="1.1.1.262" evidence="7"/>
<evidence type="ECO:0000256" key="1">
    <source>
        <dbReference type="ARBA" id="ARBA00022490"/>
    </source>
</evidence>
<dbReference type="Gene3D" id="3.40.718.10">
    <property type="entry name" value="Isopropylmalate Dehydrogenase"/>
    <property type="match status" value="1"/>
</dbReference>
<accession>A0A0M4LH87</accession>
<dbReference type="OrthoDB" id="9801783at2"/>
<feature type="binding site" evidence="7">
    <location>
        <position position="137"/>
    </location>
    <ligand>
        <name>substrate</name>
    </ligand>
</feature>
<dbReference type="SUPFAM" id="SSF53659">
    <property type="entry name" value="Isocitrate/Isopropylmalate dehydrogenase-like"/>
    <property type="match status" value="1"/>
</dbReference>
<dbReference type="GO" id="GO:0008270">
    <property type="term" value="F:zinc ion binding"/>
    <property type="evidence" value="ECO:0007669"/>
    <property type="project" value="UniProtKB-UniRule"/>
</dbReference>
<evidence type="ECO:0000256" key="7">
    <source>
        <dbReference type="HAMAP-Rule" id="MF_00536"/>
    </source>
</evidence>
<dbReference type="PANTHER" id="PTHR30004:SF6">
    <property type="entry name" value="D-THREONATE 4-PHOSPHATE DEHYDROGENASE"/>
    <property type="match status" value="1"/>
</dbReference>
<dbReference type="InterPro" id="IPR037510">
    <property type="entry name" value="PdxA"/>
</dbReference>
<feature type="binding site" evidence="7">
    <location>
        <position position="136"/>
    </location>
    <ligand>
        <name>substrate</name>
    </ligand>
</feature>
<comment type="catalytic activity">
    <reaction evidence="7">
        <text>4-(phosphooxy)-L-threonine + NAD(+) = 3-amino-2-oxopropyl phosphate + CO2 + NADH</text>
        <dbReference type="Rhea" id="RHEA:32275"/>
        <dbReference type="ChEBI" id="CHEBI:16526"/>
        <dbReference type="ChEBI" id="CHEBI:57279"/>
        <dbReference type="ChEBI" id="CHEBI:57540"/>
        <dbReference type="ChEBI" id="CHEBI:57945"/>
        <dbReference type="ChEBI" id="CHEBI:58452"/>
        <dbReference type="EC" id="1.1.1.262"/>
    </reaction>
</comment>
<feature type="binding site" evidence="7">
    <location>
        <position position="271"/>
    </location>
    <ligand>
        <name>a divalent metal cation</name>
        <dbReference type="ChEBI" id="CHEBI:60240"/>
        <note>ligand shared between dimeric partners</note>
    </ligand>
</feature>
<keyword evidence="6 7" id="KW-0664">Pyridoxine biosynthesis</keyword>
<keyword evidence="9" id="KW-1185">Reference proteome</keyword>
<comment type="miscellaneous">
    <text evidence="7">The active site is located at the dimer interface.</text>
</comment>
<evidence type="ECO:0000256" key="2">
    <source>
        <dbReference type="ARBA" id="ARBA00022723"/>
    </source>
</evidence>
<dbReference type="GO" id="GO:0005737">
    <property type="term" value="C:cytoplasm"/>
    <property type="evidence" value="ECO:0007669"/>
    <property type="project" value="UniProtKB-SubCell"/>
</dbReference>
<dbReference type="GO" id="GO:0050570">
    <property type="term" value="F:4-hydroxythreonine-4-phosphate dehydrogenase activity"/>
    <property type="evidence" value="ECO:0007669"/>
    <property type="project" value="UniProtKB-UniRule"/>
</dbReference>
<comment type="function">
    <text evidence="7">Catalyzes the NAD(P)-dependent oxidation of 4-(phosphooxy)-L-threonine (HTP) into 2-amino-3-oxo-4-(phosphooxy)butyric acid which spontaneously decarboxylates to form 3-amino-2-oxopropyl phosphate (AHAP).</text>
</comment>
<keyword evidence="3 7" id="KW-0521">NADP</keyword>